<evidence type="ECO:0000313" key="2">
    <source>
        <dbReference type="Proteomes" id="UP001596183"/>
    </source>
</evidence>
<evidence type="ECO:0000313" key="1">
    <source>
        <dbReference type="EMBL" id="MFC5669592.1"/>
    </source>
</evidence>
<comment type="caution">
    <text evidence="1">The sequence shown here is derived from an EMBL/GenBank/DDBJ whole genome shotgun (WGS) entry which is preliminary data.</text>
</comment>
<gene>
    <name evidence="1" type="ORF">ACFP2V_05530</name>
</gene>
<dbReference type="RefSeq" id="WP_381206267.1">
    <property type="nucleotide sequence ID" value="NZ_JBHSPC010000014.1"/>
</dbReference>
<proteinExistence type="predicted"/>
<dbReference type="Proteomes" id="UP001596183">
    <property type="component" value="Unassembled WGS sequence"/>
</dbReference>
<accession>A0ABW0XG50</accession>
<dbReference type="InterPro" id="IPR011009">
    <property type="entry name" value="Kinase-like_dom_sf"/>
</dbReference>
<reference evidence="2" key="1">
    <citation type="journal article" date="2019" name="Int. J. Syst. Evol. Microbiol.">
        <title>The Global Catalogue of Microorganisms (GCM) 10K type strain sequencing project: providing services to taxonomists for standard genome sequencing and annotation.</title>
        <authorList>
            <consortium name="The Broad Institute Genomics Platform"/>
            <consortium name="The Broad Institute Genome Sequencing Center for Infectious Disease"/>
            <person name="Wu L."/>
            <person name="Ma J."/>
        </authorList>
    </citation>
    <scope>NUCLEOTIDE SEQUENCE [LARGE SCALE GENOMIC DNA]</scope>
    <source>
        <strain evidence="2">JCM 13852</strain>
    </source>
</reference>
<keyword evidence="2" id="KW-1185">Reference proteome</keyword>
<name>A0ABW0XG50_9ACTN</name>
<dbReference type="SUPFAM" id="SSF56112">
    <property type="entry name" value="Protein kinase-like (PK-like)"/>
    <property type="match status" value="1"/>
</dbReference>
<protein>
    <submittedName>
        <fullName evidence="1">Aminoglycoside phosphotransferase</fullName>
    </submittedName>
</protein>
<dbReference type="Gene3D" id="3.90.1200.10">
    <property type="match status" value="1"/>
</dbReference>
<dbReference type="EMBL" id="JBHSPC010000014">
    <property type="protein sequence ID" value="MFC5669592.1"/>
    <property type="molecule type" value="Genomic_DNA"/>
</dbReference>
<sequence>MIATSDPRIRLAHHFLGAVEIAADPALPPRVVRLVASDGRHFIAKQHAERDRYAGELHAYGAWGTHLTGHAPELVGCDDATFTLLLTGLAGERADIVAPGSPEEELAHHEAGHVLGKLHRATSVPQGGAVGAALAERFQRWIDRAVRADLLDAAEEHLLKHHAAILGASHMDSAVCHLDYQPRNWLLGDTFGICDFEHMRRDARVRDFARLEFRRWQSAPHLRTAFFDGYGRPPNDTERHLLESFGAIEAATALVKGHQESDPALSAHGRTVLSRLT</sequence>
<organism evidence="1 2">
    <name type="scientific">Streptomyces incanus</name>
    <dbReference type="NCBI Taxonomy" id="887453"/>
    <lineage>
        <taxon>Bacteria</taxon>
        <taxon>Bacillati</taxon>
        <taxon>Actinomycetota</taxon>
        <taxon>Actinomycetes</taxon>
        <taxon>Kitasatosporales</taxon>
        <taxon>Streptomycetaceae</taxon>
        <taxon>Streptomyces</taxon>
    </lineage>
</organism>